<dbReference type="Gene3D" id="2.40.70.10">
    <property type="entry name" value="Acid Proteases"/>
    <property type="match status" value="1"/>
</dbReference>
<organism evidence="4 5">
    <name type="scientific">Digitaria exilis</name>
    <dbReference type="NCBI Taxonomy" id="1010633"/>
    <lineage>
        <taxon>Eukaryota</taxon>
        <taxon>Viridiplantae</taxon>
        <taxon>Streptophyta</taxon>
        <taxon>Embryophyta</taxon>
        <taxon>Tracheophyta</taxon>
        <taxon>Spermatophyta</taxon>
        <taxon>Magnoliopsida</taxon>
        <taxon>Liliopsida</taxon>
        <taxon>Poales</taxon>
        <taxon>Poaceae</taxon>
        <taxon>PACMAD clade</taxon>
        <taxon>Panicoideae</taxon>
        <taxon>Panicodae</taxon>
        <taxon>Paniceae</taxon>
        <taxon>Anthephorinae</taxon>
        <taxon>Digitaria</taxon>
    </lineage>
</organism>
<dbReference type="GO" id="GO:0006508">
    <property type="term" value="P:proteolysis"/>
    <property type="evidence" value="ECO:0007669"/>
    <property type="project" value="UniProtKB-KW"/>
</dbReference>
<keyword evidence="1" id="KW-0645">Protease</keyword>
<dbReference type="OrthoDB" id="721300at2759"/>
<evidence type="ECO:0000256" key="2">
    <source>
        <dbReference type="ARBA" id="ARBA00022801"/>
    </source>
</evidence>
<evidence type="ECO:0000256" key="1">
    <source>
        <dbReference type="ARBA" id="ARBA00022670"/>
    </source>
</evidence>
<evidence type="ECO:0000313" key="4">
    <source>
        <dbReference type="EMBL" id="KAF8713936.1"/>
    </source>
</evidence>
<dbReference type="Pfam" id="PF14541">
    <property type="entry name" value="TAXi_C"/>
    <property type="match status" value="1"/>
</dbReference>
<dbReference type="EMBL" id="JACEFO010001739">
    <property type="protein sequence ID" value="KAF8713936.1"/>
    <property type="molecule type" value="Genomic_DNA"/>
</dbReference>
<dbReference type="GO" id="GO:0005576">
    <property type="term" value="C:extracellular region"/>
    <property type="evidence" value="ECO:0007669"/>
    <property type="project" value="TreeGrafter"/>
</dbReference>
<dbReference type="AlphaFoldDB" id="A0A835EQC1"/>
<dbReference type="PANTHER" id="PTHR47967">
    <property type="entry name" value="OS07G0603500 PROTEIN-RELATED"/>
    <property type="match status" value="1"/>
</dbReference>
<dbReference type="PANTHER" id="PTHR47967:SF85">
    <property type="entry name" value="OS05G0384300 PROTEIN"/>
    <property type="match status" value="1"/>
</dbReference>
<name>A0A835EQC1_9POAL</name>
<protein>
    <recommendedName>
        <fullName evidence="3">Xylanase inhibitor C-terminal domain-containing protein</fullName>
    </recommendedName>
</protein>
<proteinExistence type="predicted"/>
<sequence>MASLQSEVEALVEHLPAGWVAENNKFTPDAVGEHLLERAAEKLTLHALHPQETTTPEIRVGRDDVVGTSTELGFRTDGTGGVYLNTSEPYTYLESGVYSRLKVAFISHIQKLNPGATLSLQDSTPTGKLCYVHADAKLTVPSMAIVFAGDNAVMKLGAEESVWYRKGPSTVCLAILPTTTPGQASSLGSWLQSGRVMTVDVTPGTTTGTLTF</sequence>
<dbReference type="InterPro" id="IPR032799">
    <property type="entry name" value="TAXi_C"/>
</dbReference>
<dbReference type="SUPFAM" id="SSF50630">
    <property type="entry name" value="Acid proteases"/>
    <property type="match status" value="1"/>
</dbReference>
<evidence type="ECO:0000313" key="5">
    <source>
        <dbReference type="Proteomes" id="UP000636709"/>
    </source>
</evidence>
<gene>
    <name evidence="4" type="ORF">HU200_027918</name>
</gene>
<feature type="domain" description="Xylanase inhibitor C-terminal" evidence="3">
    <location>
        <begin position="57"/>
        <end position="200"/>
    </location>
</feature>
<keyword evidence="2" id="KW-0378">Hydrolase</keyword>
<reference evidence="4" key="1">
    <citation type="submission" date="2020-07" db="EMBL/GenBank/DDBJ databases">
        <title>Genome sequence and genetic diversity analysis of an under-domesticated orphan crop, white fonio (Digitaria exilis).</title>
        <authorList>
            <person name="Bennetzen J.L."/>
            <person name="Chen S."/>
            <person name="Ma X."/>
            <person name="Wang X."/>
            <person name="Yssel A.E.J."/>
            <person name="Chaluvadi S.R."/>
            <person name="Johnson M."/>
            <person name="Gangashetty P."/>
            <person name="Hamidou F."/>
            <person name="Sanogo M.D."/>
            <person name="Zwaenepoel A."/>
            <person name="Wallace J."/>
            <person name="Van De Peer Y."/>
            <person name="Van Deynze A."/>
        </authorList>
    </citation>
    <scope>NUCLEOTIDE SEQUENCE</scope>
    <source>
        <tissue evidence="4">Leaves</tissue>
    </source>
</reference>
<dbReference type="Proteomes" id="UP000636709">
    <property type="component" value="Unassembled WGS sequence"/>
</dbReference>
<dbReference type="InterPro" id="IPR051708">
    <property type="entry name" value="Plant_Aspart_Prot_A1"/>
</dbReference>
<dbReference type="GO" id="GO:0008233">
    <property type="term" value="F:peptidase activity"/>
    <property type="evidence" value="ECO:0007669"/>
    <property type="project" value="UniProtKB-KW"/>
</dbReference>
<accession>A0A835EQC1</accession>
<comment type="caution">
    <text evidence="4">The sequence shown here is derived from an EMBL/GenBank/DDBJ whole genome shotgun (WGS) entry which is preliminary data.</text>
</comment>
<keyword evidence="5" id="KW-1185">Reference proteome</keyword>
<dbReference type="InterPro" id="IPR021109">
    <property type="entry name" value="Peptidase_aspartic_dom_sf"/>
</dbReference>
<evidence type="ECO:0000259" key="3">
    <source>
        <dbReference type="Pfam" id="PF14541"/>
    </source>
</evidence>